<evidence type="ECO:0000256" key="1">
    <source>
        <dbReference type="ARBA" id="ARBA00004141"/>
    </source>
</evidence>
<comment type="similarity">
    <text evidence="2 12">Belongs to the CDP-alcohol phosphatidyltransferase class-I family.</text>
</comment>
<dbReference type="InterPro" id="IPR043130">
    <property type="entry name" value="CDP-OH_PTrfase_TM_dom"/>
</dbReference>
<feature type="transmembrane region" description="Helical" evidence="13">
    <location>
        <begin position="164"/>
        <end position="185"/>
    </location>
</feature>
<evidence type="ECO:0000313" key="14">
    <source>
        <dbReference type="EMBL" id="NYI72493.1"/>
    </source>
</evidence>
<name>A0A7Z0DBY0_9ACTN</name>
<evidence type="ECO:0000256" key="9">
    <source>
        <dbReference type="ARBA" id="ARBA00023209"/>
    </source>
</evidence>
<feature type="transmembrane region" description="Helical" evidence="13">
    <location>
        <begin position="38"/>
        <end position="57"/>
    </location>
</feature>
<evidence type="ECO:0000256" key="5">
    <source>
        <dbReference type="ARBA" id="ARBA00022692"/>
    </source>
</evidence>
<dbReference type="NCBIfam" id="TIGR00560">
    <property type="entry name" value="pgsA"/>
    <property type="match status" value="1"/>
</dbReference>
<feature type="transmembrane region" description="Helical" evidence="13">
    <location>
        <begin position="136"/>
        <end position="152"/>
    </location>
</feature>
<evidence type="ECO:0000256" key="12">
    <source>
        <dbReference type="RuleBase" id="RU003750"/>
    </source>
</evidence>
<evidence type="ECO:0000256" key="6">
    <source>
        <dbReference type="ARBA" id="ARBA00022989"/>
    </source>
</evidence>
<keyword evidence="7" id="KW-0443">Lipid metabolism</keyword>
<organism evidence="14 15">
    <name type="scientific">Naumannella cuiyingiana</name>
    <dbReference type="NCBI Taxonomy" id="1347891"/>
    <lineage>
        <taxon>Bacteria</taxon>
        <taxon>Bacillati</taxon>
        <taxon>Actinomycetota</taxon>
        <taxon>Actinomycetes</taxon>
        <taxon>Propionibacteriales</taxon>
        <taxon>Propionibacteriaceae</taxon>
        <taxon>Naumannella</taxon>
    </lineage>
</organism>
<evidence type="ECO:0000256" key="2">
    <source>
        <dbReference type="ARBA" id="ARBA00010441"/>
    </source>
</evidence>
<keyword evidence="8 13" id="KW-0472">Membrane</keyword>
<proteinExistence type="inferred from homology"/>
<dbReference type="UniPathway" id="UPA00085"/>
<reference evidence="14 15" key="1">
    <citation type="submission" date="2020-07" db="EMBL/GenBank/DDBJ databases">
        <title>Sequencing the genomes of 1000 actinobacteria strains.</title>
        <authorList>
            <person name="Klenk H.-P."/>
        </authorList>
    </citation>
    <scope>NUCLEOTIDE SEQUENCE [LARGE SCALE GENOMIC DNA]</scope>
    <source>
        <strain evidence="14 15">DSM 103164</strain>
    </source>
</reference>
<evidence type="ECO:0000256" key="10">
    <source>
        <dbReference type="ARBA" id="ARBA00023264"/>
    </source>
</evidence>
<dbReference type="InterPro" id="IPR048254">
    <property type="entry name" value="CDP_ALCOHOL_P_TRANSF_CS"/>
</dbReference>
<dbReference type="PIRSF" id="PIRSF000847">
    <property type="entry name" value="Phos_ph_gly_syn"/>
    <property type="match status" value="1"/>
</dbReference>
<dbReference type="Gene3D" id="1.20.120.1760">
    <property type="match status" value="1"/>
</dbReference>
<protein>
    <recommendedName>
        <fullName evidence="11">CDP-diacylglycerol--glycerol-3-phosphate 3-phosphatidyltransferase</fullName>
        <ecNumber evidence="11">2.7.8.5</ecNumber>
    </recommendedName>
</protein>
<dbReference type="PANTHER" id="PTHR14269:SF52">
    <property type="entry name" value="PHOSPHATIDYLGLYCEROPHOSPHATE SYNTHASE-RELATED"/>
    <property type="match status" value="1"/>
</dbReference>
<dbReference type="RefSeq" id="WP_179446156.1">
    <property type="nucleotide sequence ID" value="NZ_JACBZS010000001.1"/>
</dbReference>
<dbReference type="Proteomes" id="UP000527616">
    <property type="component" value="Unassembled WGS sequence"/>
</dbReference>
<keyword evidence="9" id="KW-0594">Phospholipid biosynthesis</keyword>
<evidence type="ECO:0000256" key="4">
    <source>
        <dbReference type="ARBA" id="ARBA00022679"/>
    </source>
</evidence>
<comment type="caution">
    <text evidence="14">The sequence shown here is derived from an EMBL/GenBank/DDBJ whole genome shotgun (WGS) entry which is preliminary data.</text>
</comment>
<dbReference type="PANTHER" id="PTHR14269">
    <property type="entry name" value="CDP-DIACYLGLYCEROL--GLYCEROL-3-PHOSPHATE 3-PHOSPHATIDYLTRANSFERASE-RELATED"/>
    <property type="match status" value="1"/>
</dbReference>
<dbReference type="GO" id="GO:0046474">
    <property type="term" value="P:glycerophospholipid biosynthetic process"/>
    <property type="evidence" value="ECO:0007669"/>
    <property type="project" value="TreeGrafter"/>
</dbReference>
<dbReference type="EMBL" id="JACBZS010000001">
    <property type="protein sequence ID" value="NYI72493.1"/>
    <property type="molecule type" value="Genomic_DNA"/>
</dbReference>
<keyword evidence="4 12" id="KW-0808">Transferase</keyword>
<dbReference type="InterPro" id="IPR000462">
    <property type="entry name" value="CDP-OH_P_trans"/>
</dbReference>
<dbReference type="Pfam" id="PF01066">
    <property type="entry name" value="CDP-OH_P_transf"/>
    <property type="match status" value="1"/>
</dbReference>
<gene>
    <name evidence="14" type="ORF">GGQ54_003053</name>
</gene>
<evidence type="ECO:0000256" key="7">
    <source>
        <dbReference type="ARBA" id="ARBA00023098"/>
    </source>
</evidence>
<dbReference type="GO" id="GO:0008444">
    <property type="term" value="F:CDP-diacylglycerol-glycerol-3-phosphate 3-phosphatidyltransferase activity"/>
    <property type="evidence" value="ECO:0007669"/>
    <property type="project" value="UniProtKB-UniRule"/>
</dbReference>
<keyword evidence="10" id="KW-1208">Phospholipid metabolism</keyword>
<sequence>MADEGRVSPWNVPNALTVLRILLVPLLGWMLIAHPADPGWRIASTALFVVAMITDLIDGHLARKHNLVTSFGKLMDPIADKAMTGMALIGLSVIGELPWWITIIILVREWGITIMRFAVIRYGVISANRGGKTKTALQTAAIVLFLLPLPSVGEPFSVIMIPDVIGWVAMIGALVLTVLTGLDYLRAAWRLVRGTPRDLA</sequence>
<evidence type="ECO:0000256" key="11">
    <source>
        <dbReference type="NCBIfam" id="TIGR00560"/>
    </source>
</evidence>
<evidence type="ECO:0000313" key="15">
    <source>
        <dbReference type="Proteomes" id="UP000527616"/>
    </source>
</evidence>
<dbReference type="InterPro" id="IPR004570">
    <property type="entry name" value="Phosphatidylglycerol_P_synth"/>
</dbReference>
<evidence type="ECO:0000256" key="3">
    <source>
        <dbReference type="ARBA" id="ARBA00022516"/>
    </source>
</evidence>
<dbReference type="EC" id="2.7.8.5" evidence="11"/>
<keyword evidence="5 13" id="KW-0812">Transmembrane</keyword>
<keyword evidence="3" id="KW-0444">Lipid biosynthesis</keyword>
<dbReference type="AlphaFoldDB" id="A0A7Z0DBY0"/>
<evidence type="ECO:0000256" key="8">
    <source>
        <dbReference type="ARBA" id="ARBA00023136"/>
    </source>
</evidence>
<accession>A0A7Z0DBY0</accession>
<keyword evidence="6 13" id="KW-1133">Transmembrane helix</keyword>
<comment type="subcellular location">
    <subcellularLocation>
        <location evidence="1">Membrane</location>
        <topology evidence="1">Multi-pass membrane protein</topology>
    </subcellularLocation>
</comment>
<dbReference type="PROSITE" id="PS00379">
    <property type="entry name" value="CDP_ALCOHOL_P_TRANSF"/>
    <property type="match status" value="1"/>
</dbReference>
<feature type="transmembrane region" description="Helical" evidence="13">
    <location>
        <begin position="12"/>
        <end position="32"/>
    </location>
</feature>
<evidence type="ECO:0000256" key="13">
    <source>
        <dbReference type="SAM" id="Phobius"/>
    </source>
</evidence>
<keyword evidence="15" id="KW-1185">Reference proteome</keyword>
<dbReference type="InterPro" id="IPR050324">
    <property type="entry name" value="CDP-alcohol_PTase-I"/>
</dbReference>
<dbReference type="GO" id="GO:0016020">
    <property type="term" value="C:membrane"/>
    <property type="evidence" value="ECO:0007669"/>
    <property type="project" value="UniProtKB-SubCell"/>
</dbReference>